<reference evidence="1" key="1">
    <citation type="journal article" date="2014" name="Genome Biol. Evol.">
        <title>Pangenome evidence for extensive interdomain horizontal transfer affecting lineage core and shell genes in uncultured planktonic thaumarchaeota and euryarchaeota.</title>
        <authorList>
            <person name="Deschamps P."/>
            <person name="Zivanovic Y."/>
            <person name="Moreira D."/>
            <person name="Rodriguez-Valera F."/>
            <person name="Lopez-Garcia P."/>
        </authorList>
    </citation>
    <scope>NUCLEOTIDE SEQUENCE</scope>
</reference>
<evidence type="ECO:0000313" key="1">
    <source>
        <dbReference type="EMBL" id="AIF03230.1"/>
    </source>
</evidence>
<accession>A0A075GJ22</accession>
<dbReference type="AlphaFoldDB" id="A0A075GJ22"/>
<name>A0A075GJ22_9ARCH</name>
<organism evidence="1">
    <name type="scientific">uncultured marine thaumarchaeote KM3_162_H04</name>
    <dbReference type="NCBI Taxonomy" id="1456033"/>
    <lineage>
        <taxon>Archaea</taxon>
        <taxon>Nitrososphaerota</taxon>
        <taxon>environmental samples</taxon>
    </lineage>
</organism>
<dbReference type="EMBL" id="KF900674">
    <property type="protein sequence ID" value="AIF03230.1"/>
    <property type="molecule type" value="Genomic_DNA"/>
</dbReference>
<protein>
    <submittedName>
        <fullName evidence="1">Uncharacterized protein</fullName>
    </submittedName>
</protein>
<sequence>MVISLIINEANQWNRKKIMSKTTVKQENFMKNLQYYTKKYPIIIKIWVDTEWLPYITINLQYYYGTNAGTNSKRGGNSETEKDLDDHHRNGIYCSISRGRQLC</sequence>
<proteinExistence type="predicted"/>